<keyword evidence="2" id="KW-1185">Reference proteome</keyword>
<accession>A0A124JT91</accession>
<comment type="caution">
    <text evidence="1">The sequence shown here is derived from an EMBL/GenBank/DDBJ whole genome shotgun (WGS) entry which is preliminary data.</text>
</comment>
<proteinExistence type="predicted"/>
<dbReference type="EMBL" id="LLZS01000011">
    <property type="protein sequence ID" value="KUR69935.1"/>
    <property type="molecule type" value="Genomic_DNA"/>
</dbReference>
<dbReference type="OrthoDB" id="7062302at2"/>
<evidence type="ECO:0000313" key="2">
    <source>
        <dbReference type="Proteomes" id="UP000058012"/>
    </source>
</evidence>
<sequence>MTSSTPSIDDILAMFATDLGHDPEVLNRYVCLYPHAARDLAALLHELELQKALAGDNPIDARSEVWIDGLSIDIASAPNPLANLDIARYASVRDALGVPTIILNAFRDRLVAAGTVPLRFLEQLAQELGTGLSELIAFLAQPPGLQKAVQHKSDKAPRAPMTKVSFASLLDDAGVSAEQALELLAED</sequence>
<dbReference type="AlphaFoldDB" id="A0A124JT91"/>
<protein>
    <submittedName>
        <fullName evidence="1">Uncharacterized protein</fullName>
    </submittedName>
</protein>
<evidence type="ECO:0000313" key="1">
    <source>
        <dbReference type="EMBL" id="KUR69935.1"/>
    </source>
</evidence>
<gene>
    <name evidence="1" type="ORF">AQZ52_17700</name>
</gene>
<reference evidence="1 2" key="1">
    <citation type="submission" date="2015-10" db="EMBL/GenBank/DDBJ databases">
        <title>Draft genome sequence of Novosphingobium fuchskuhlense DSM 25065 isolated from a surface water sample of the southwest basin of Lake Grosse Fuchskuhle.</title>
        <authorList>
            <person name="Ruckert C."/>
            <person name="Winkler A."/>
            <person name="Glaeser J."/>
            <person name="Grossart H.-P."/>
            <person name="Kalinowski J."/>
            <person name="Glaeser S."/>
        </authorList>
    </citation>
    <scope>NUCLEOTIDE SEQUENCE [LARGE SCALE GENOMIC DNA]</scope>
    <source>
        <strain evidence="1 2">FNE08-7</strain>
    </source>
</reference>
<dbReference type="Proteomes" id="UP000058012">
    <property type="component" value="Unassembled WGS sequence"/>
</dbReference>
<dbReference type="RefSeq" id="WP_067914334.1">
    <property type="nucleotide sequence ID" value="NZ_KQ954247.1"/>
</dbReference>
<name>A0A124JT91_9SPHN</name>
<organism evidence="1 2">
    <name type="scientific">Novosphingobium fuchskuhlense</name>
    <dbReference type="NCBI Taxonomy" id="1117702"/>
    <lineage>
        <taxon>Bacteria</taxon>
        <taxon>Pseudomonadati</taxon>
        <taxon>Pseudomonadota</taxon>
        <taxon>Alphaproteobacteria</taxon>
        <taxon>Sphingomonadales</taxon>
        <taxon>Sphingomonadaceae</taxon>
        <taxon>Novosphingobium</taxon>
    </lineage>
</organism>